<evidence type="ECO:0000313" key="1">
    <source>
        <dbReference type="EMBL" id="TQM63143.1"/>
    </source>
</evidence>
<protein>
    <submittedName>
        <fullName evidence="1">Uncharacterized protein</fullName>
    </submittedName>
</protein>
<dbReference type="Proteomes" id="UP000318331">
    <property type="component" value="Unassembled WGS sequence"/>
</dbReference>
<organism evidence="1 2">
    <name type="scientific">Klugiella xanthotipulae</name>
    <dbReference type="NCBI Taxonomy" id="244735"/>
    <lineage>
        <taxon>Bacteria</taxon>
        <taxon>Bacillati</taxon>
        <taxon>Actinomycetota</taxon>
        <taxon>Actinomycetes</taxon>
        <taxon>Micrococcales</taxon>
        <taxon>Microbacteriaceae</taxon>
        <taxon>Klugiella</taxon>
    </lineage>
</organism>
<dbReference type="EMBL" id="VFPN01000002">
    <property type="protein sequence ID" value="TQM63143.1"/>
    <property type="molecule type" value="Genomic_DNA"/>
</dbReference>
<name>A0A543HXQ5_9MICO</name>
<keyword evidence="2" id="KW-1185">Reference proteome</keyword>
<sequence length="93" mass="10332">MFTTEVHYLSKGDRTRAFPGGAKSFSHRITNHTGRVATTNQIGGESTLRYIPFKGTQTASPVNSSIEHQLLFSILIYHFKGSSDDVIWQTALC</sequence>
<dbReference type="AlphaFoldDB" id="A0A543HXQ5"/>
<gene>
    <name evidence="1" type="ORF">FB466_1397</name>
</gene>
<proteinExistence type="predicted"/>
<comment type="caution">
    <text evidence="1">The sequence shown here is derived from an EMBL/GenBank/DDBJ whole genome shotgun (WGS) entry which is preliminary data.</text>
</comment>
<accession>A0A543HXQ5</accession>
<reference evidence="1 2" key="1">
    <citation type="submission" date="2019-06" db="EMBL/GenBank/DDBJ databases">
        <title>Sequencing the genomes of 1000 actinobacteria strains.</title>
        <authorList>
            <person name="Klenk H.-P."/>
        </authorList>
    </citation>
    <scope>NUCLEOTIDE SEQUENCE [LARGE SCALE GENOMIC DNA]</scope>
    <source>
        <strain evidence="1 2">DSM 18031</strain>
    </source>
</reference>
<evidence type="ECO:0000313" key="2">
    <source>
        <dbReference type="Proteomes" id="UP000318331"/>
    </source>
</evidence>